<dbReference type="CDD" id="cd03134">
    <property type="entry name" value="GATase1_PfpI_like"/>
    <property type="match status" value="1"/>
</dbReference>
<keyword evidence="4" id="KW-1185">Reference proteome</keyword>
<name>A0A0H4WQI6_9BACT</name>
<dbReference type="InterPro" id="IPR002818">
    <property type="entry name" value="DJ-1/PfpI"/>
</dbReference>
<evidence type="ECO:0000259" key="2">
    <source>
        <dbReference type="Pfam" id="PF01965"/>
    </source>
</evidence>
<dbReference type="PATRIC" id="fig|1297742.4.peg.2722"/>
<dbReference type="Gene3D" id="3.40.50.880">
    <property type="match status" value="1"/>
</dbReference>
<feature type="domain" description="DJ-1/PfpI" evidence="2">
    <location>
        <begin position="5"/>
        <end position="170"/>
    </location>
</feature>
<sequence length="185" mass="20481">MADGKRVACIVGDGFEDSELRVPYDQLRGAGHEVVLIGKKAGDSVEGKRGKEKFRLERGIDEVDVKDFDMLLIPGGHSPDNLRADERFIRFVKEFDDRGKLIAAVCHGPQLFISAGIVDGRTLTAWTTIQQDLKMIPNVRVRDASVVRDANWITSRKPDDLEDFSKAILEDLKSAGASTGREART</sequence>
<accession>A0A0H4WQI6</accession>
<dbReference type="RefSeq" id="WP_002638498.1">
    <property type="nucleotide sequence ID" value="NZ_CP012109.1"/>
</dbReference>
<dbReference type="AlphaFoldDB" id="A0A0H4WQI6"/>
<evidence type="ECO:0000256" key="1">
    <source>
        <dbReference type="ARBA" id="ARBA00008542"/>
    </source>
</evidence>
<dbReference type="SUPFAM" id="SSF52317">
    <property type="entry name" value="Class I glutamine amidotransferase-like"/>
    <property type="match status" value="1"/>
</dbReference>
<dbReference type="OrthoDB" id="9792284at2"/>
<dbReference type="Pfam" id="PF01965">
    <property type="entry name" value="DJ-1_PfpI"/>
    <property type="match status" value="1"/>
</dbReference>
<dbReference type="eggNOG" id="COG0693">
    <property type="taxonomic scope" value="Bacteria"/>
</dbReference>
<evidence type="ECO:0000313" key="3">
    <source>
        <dbReference type="EMBL" id="AKQ65786.1"/>
    </source>
</evidence>
<evidence type="ECO:0000313" key="4">
    <source>
        <dbReference type="Proteomes" id="UP000009026"/>
    </source>
</evidence>
<dbReference type="KEGG" id="mym:A176_002698"/>
<dbReference type="PROSITE" id="PS51276">
    <property type="entry name" value="PEPTIDASE_C56_PFPI"/>
    <property type="match status" value="1"/>
</dbReference>
<dbReference type="InterPro" id="IPR006286">
    <property type="entry name" value="C56_PfpI-like"/>
</dbReference>
<dbReference type="NCBIfam" id="TIGR01382">
    <property type="entry name" value="PfpI"/>
    <property type="match status" value="1"/>
</dbReference>
<dbReference type="EMBL" id="CP012109">
    <property type="protein sequence ID" value="AKQ65786.1"/>
    <property type="molecule type" value="Genomic_DNA"/>
</dbReference>
<comment type="similarity">
    <text evidence="1">Belongs to the peptidase C56 family.</text>
</comment>
<dbReference type="PANTHER" id="PTHR42733:SF2">
    <property type="entry name" value="DJ-1_THIJ_PFPI FAMILY PROTEIN"/>
    <property type="match status" value="1"/>
</dbReference>
<proteinExistence type="inferred from homology"/>
<dbReference type="STRING" id="1297742.A176_002698"/>
<reference evidence="3 4" key="1">
    <citation type="journal article" date="2016" name="PLoS ONE">
        <title>Complete Genome Sequence and Comparative Genomics of a Novel Myxobacterium Myxococcus hansupus.</title>
        <authorList>
            <person name="Sharma G."/>
            <person name="Narwani T."/>
            <person name="Subramanian S."/>
        </authorList>
    </citation>
    <scope>NUCLEOTIDE SEQUENCE [LARGE SCALE GENOMIC DNA]</scope>
    <source>
        <strain evidence="4">mixupus</strain>
    </source>
</reference>
<protein>
    <submittedName>
        <fullName evidence="3">ThiJ/PfpI family protein</fullName>
    </submittedName>
</protein>
<dbReference type="Proteomes" id="UP000009026">
    <property type="component" value="Chromosome"/>
</dbReference>
<dbReference type="PANTHER" id="PTHR42733">
    <property type="entry name" value="DJ-1 PROTEIN"/>
    <property type="match status" value="1"/>
</dbReference>
<gene>
    <name evidence="3" type="ORF">A176_002698</name>
</gene>
<organism evidence="3 4">
    <name type="scientific">Pseudomyxococcus hansupus</name>
    <dbReference type="NCBI Taxonomy" id="1297742"/>
    <lineage>
        <taxon>Bacteria</taxon>
        <taxon>Pseudomonadati</taxon>
        <taxon>Myxococcota</taxon>
        <taxon>Myxococcia</taxon>
        <taxon>Myxococcales</taxon>
        <taxon>Cystobacterineae</taxon>
        <taxon>Myxococcaceae</taxon>
        <taxon>Pseudomyxococcus</taxon>
    </lineage>
</organism>
<dbReference type="InterPro" id="IPR029062">
    <property type="entry name" value="Class_I_gatase-like"/>
</dbReference>